<dbReference type="AlphaFoldDB" id="A0A8K0W6Q9"/>
<evidence type="ECO:0000313" key="2">
    <source>
        <dbReference type="EMBL" id="KAH7232788.1"/>
    </source>
</evidence>
<name>A0A8K0W6Q9_9HYPO</name>
<proteinExistence type="predicted"/>
<accession>A0A8K0W6Q9</accession>
<dbReference type="OrthoDB" id="5152325at2759"/>
<keyword evidence="3" id="KW-1185">Reference proteome</keyword>
<evidence type="ECO:0000256" key="1">
    <source>
        <dbReference type="SAM" id="MobiDB-lite"/>
    </source>
</evidence>
<gene>
    <name evidence="2" type="ORF">BKA59DRAFT_460252</name>
</gene>
<dbReference type="EMBL" id="JAGPXF010000008">
    <property type="protein sequence ID" value="KAH7232788.1"/>
    <property type="molecule type" value="Genomic_DNA"/>
</dbReference>
<reference evidence="2" key="1">
    <citation type="journal article" date="2021" name="Nat. Commun.">
        <title>Genetic determinants of endophytism in the Arabidopsis root mycobiome.</title>
        <authorList>
            <person name="Mesny F."/>
            <person name="Miyauchi S."/>
            <person name="Thiergart T."/>
            <person name="Pickel B."/>
            <person name="Atanasova L."/>
            <person name="Karlsson M."/>
            <person name="Huettel B."/>
            <person name="Barry K.W."/>
            <person name="Haridas S."/>
            <person name="Chen C."/>
            <person name="Bauer D."/>
            <person name="Andreopoulos W."/>
            <person name="Pangilinan J."/>
            <person name="LaButti K."/>
            <person name="Riley R."/>
            <person name="Lipzen A."/>
            <person name="Clum A."/>
            <person name="Drula E."/>
            <person name="Henrissat B."/>
            <person name="Kohler A."/>
            <person name="Grigoriev I.V."/>
            <person name="Martin F.M."/>
            <person name="Hacquard S."/>
        </authorList>
    </citation>
    <scope>NUCLEOTIDE SEQUENCE</scope>
    <source>
        <strain evidence="2">MPI-SDFR-AT-0068</strain>
    </source>
</reference>
<feature type="region of interest" description="Disordered" evidence="1">
    <location>
        <begin position="123"/>
        <end position="155"/>
    </location>
</feature>
<evidence type="ECO:0000313" key="3">
    <source>
        <dbReference type="Proteomes" id="UP000813427"/>
    </source>
</evidence>
<organism evidence="2 3">
    <name type="scientific">Fusarium tricinctum</name>
    <dbReference type="NCBI Taxonomy" id="61284"/>
    <lineage>
        <taxon>Eukaryota</taxon>
        <taxon>Fungi</taxon>
        <taxon>Dikarya</taxon>
        <taxon>Ascomycota</taxon>
        <taxon>Pezizomycotina</taxon>
        <taxon>Sordariomycetes</taxon>
        <taxon>Hypocreomycetidae</taxon>
        <taxon>Hypocreales</taxon>
        <taxon>Nectriaceae</taxon>
        <taxon>Fusarium</taxon>
        <taxon>Fusarium tricinctum species complex</taxon>
    </lineage>
</organism>
<protein>
    <submittedName>
        <fullName evidence="2">Uncharacterized protein</fullName>
    </submittedName>
</protein>
<dbReference type="Proteomes" id="UP000813427">
    <property type="component" value="Unassembled WGS sequence"/>
</dbReference>
<comment type="caution">
    <text evidence="2">The sequence shown here is derived from an EMBL/GenBank/DDBJ whole genome shotgun (WGS) entry which is preliminary data.</text>
</comment>
<feature type="region of interest" description="Disordered" evidence="1">
    <location>
        <begin position="256"/>
        <end position="281"/>
    </location>
</feature>
<sequence length="330" mass="37167">MSSTLRNIHHGAISALAKHTRYSARLMTSCSSPGDYGSGLQVSVRGIQEQLRVWGNVLTARPTQALELRLELRQKDEFSINYVKTISNQSITLTKTAEDSAKITENVKTDMILTLQGRVGIEADKGGNKNASLKDEEGEEKSGPQESRKQERQRGEVDIVLKQTEKRLLLNQWSFKNVILKGLEGSALDKINLPNNRKGKGQKRRIGHDFVRVGLPKMWFGHLDLLQGRCPRTANLLLVEMLYDMHTETKIYTKVPQHGGEPAAEGNRMYGRQAKGEPRHVERRNHLQSRKVVIYRNQDEDLRGPGPHFGAVHVQLDLEGVPRGVQYSPL</sequence>